<protein>
    <submittedName>
        <fullName evidence="2">Uncharacterized protein</fullName>
    </submittedName>
</protein>
<comment type="caution">
    <text evidence="2">The sequence shown here is derived from an EMBL/GenBank/DDBJ whole genome shotgun (WGS) entry which is preliminary data.</text>
</comment>
<sequence length="68" mass="7901">MRRNGNRLPLLPNLLLDGEAQNSYLFPSCAEFASRPRWQTNNRESALDTIRPRYRDTRDNPQELGNSP</sequence>
<organism evidence="2">
    <name type="scientific">Brassica cretica</name>
    <name type="common">Mustard</name>
    <dbReference type="NCBI Taxonomy" id="69181"/>
    <lineage>
        <taxon>Eukaryota</taxon>
        <taxon>Viridiplantae</taxon>
        <taxon>Streptophyta</taxon>
        <taxon>Embryophyta</taxon>
        <taxon>Tracheophyta</taxon>
        <taxon>Spermatophyta</taxon>
        <taxon>Magnoliopsida</taxon>
        <taxon>eudicotyledons</taxon>
        <taxon>Gunneridae</taxon>
        <taxon>Pentapetalae</taxon>
        <taxon>rosids</taxon>
        <taxon>malvids</taxon>
        <taxon>Brassicales</taxon>
        <taxon>Brassicaceae</taxon>
        <taxon>Brassiceae</taxon>
        <taxon>Brassica</taxon>
    </lineage>
</organism>
<name>A0A8S9IVD3_BRACR</name>
<accession>A0A8S9IVD3</accession>
<dbReference type="EMBL" id="QGKY02001015">
    <property type="protein sequence ID" value="KAF2572996.1"/>
    <property type="molecule type" value="Genomic_DNA"/>
</dbReference>
<reference evidence="2" key="1">
    <citation type="submission" date="2019-12" db="EMBL/GenBank/DDBJ databases">
        <title>Genome sequencing and annotation of Brassica cretica.</title>
        <authorList>
            <person name="Studholme D.J."/>
            <person name="Sarris P.F."/>
        </authorList>
    </citation>
    <scope>NUCLEOTIDE SEQUENCE</scope>
    <source>
        <strain evidence="2">PFS-102/07</strain>
        <tissue evidence="2">Leaf</tissue>
    </source>
</reference>
<proteinExistence type="predicted"/>
<dbReference type="AlphaFoldDB" id="A0A8S9IVD3"/>
<feature type="compositionally biased region" description="Basic and acidic residues" evidence="1">
    <location>
        <begin position="50"/>
        <end position="61"/>
    </location>
</feature>
<evidence type="ECO:0000313" key="2">
    <source>
        <dbReference type="EMBL" id="KAF2572996.1"/>
    </source>
</evidence>
<feature type="region of interest" description="Disordered" evidence="1">
    <location>
        <begin position="42"/>
        <end position="68"/>
    </location>
</feature>
<evidence type="ECO:0000256" key="1">
    <source>
        <dbReference type="SAM" id="MobiDB-lite"/>
    </source>
</evidence>
<gene>
    <name evidence="2" type="ORF">F2Q70_00002154</name>
</gene>